<sequence length="441" mass="48556">MGTTPARLRRWLVPALSLLIITLFLLAGRQALAVTAPRPAAAAGKIYLPYTGKPWPPQIELVPFTVGFDNVSITVIAHAGDDRLFVGNREGKVWIVYPDGTIDPTLFMDATDLVHHEGNFERGLLGLAFHPDFPQTPYFYFAYTTPASIAVTRGEIKATNPNVVDTTKYRYLMGIRKPEASGGPSAVHNAGDLVFGPDGYLYIPIGDGGPDPYDSWGVPGDPNNNSQRRDTLLGSILRIDPDPDRGLPQDCGVSTFYSIPRTNPWLGDDGCDEIWAKGLRNPWRMSIDQKTGNIFIADVGEWLHEEVNVYSSLGPGGANFGWHCWEGTTNYTTIHPELAEDCPAETQFVFPVHEYDHSQGECSVIGGNVYRGTQFPILYGRYFFGDWCSGRIWTMAQVNGQWKVALAGETGVNFTTFGEDVHGELYGAGYANGTLYKLIVH</sequence>
<accession>A0A160T5L0</accession>
<protein>
    <submittedName>
        <fullName evidence="2">Por secretion system C-terminal sorting domain containing protein</fullName>
    </submittedName>
</protein>
<dbReference type="OrthoDB" id="9770043at2"/>
<dbReference type="Proteomes" id="UP000215027">
    <property type="component" value="Chromosome I"/>
</dbReference>
<dbReference type="Pfam" id="PF07995">
    <property type="entry name" value="GSDH"/>
    <property type="match status" value="1"/>
</dbReference>
<dbReference type="InterPro" id="IPR011042">
    <property type="entry name" value="6-blade_b-propeller_TolB-like"/>
</dbReference>
<dbReference type="AlphaFoldDB" id="A0A160T5L0"/>
<evidence type="ECO:0000313" key="2">
    <source>
        <dbReference type="EMBL" id="CUS04010.2"/>
    </source>
</evidence>
<keyword evidence="3" id="KW-1185">Reference proteome</keyword>
<dbReference type="RefSeq" id="WP_095043415.1">
    <property type="nucleotide sequence ID" value="NZ_LN890655.1"/>
</dbReference>
<evidence type="ECO:0000313" key="3">
    <source>
        <dbReference type="Proteomes" id="UP000215027"/>
    </source>
</evidence>
<reference evidence="2" key="1">
    <citation type="submission" date="2016-01" db="EMBL/GenBank/DDBJ databases">
        <authorList>
            <person name="Mcilroy J.S."/>
            <person name="Karst M S."/>
            <person name="Albertsen M."/>
        </authorList>
    </citation>
    <scope>NUCLEOTIDE SEQUENCE</scope>
    <source>
        <strain evidence="2">Cfx-K</strain>
    </source>
</reference>
<dbReference type="InterPro" id="IPR012938">
    <property type="entry name" value="Glc/Sorbosone_DH"/>
</dbReference>
<dbReference type="Gene3D" id="2.120.10.30">
    <property type="entry name" value="TolB, C-terminal domain"/>
    <property type="match status" value="1"/>
</dbReference>
<proteinExistence type="predicted"/>
<gene>
    <name evidence="2" type="ORF">CFX0092_A2132</name>
</gene>
<dbReference type="KEGG" id="pbf:CFX0092_A2132"/>
<dbReference type="InterPro" id="IPR011041">
    <property type="entry name" value="Quinoprot_gluc/sorb_DH_b-prop"/>
</dbReference>
<organism evidence="2 3">
    <name type="scientific">Candidatus Promineifilum breve</name>
    <dbReference type="NCBI Taxonomy" id="1806508"/>
    <lineage>
        <taxon>Bacteria</taxon>
        <taxon>Bacillati</taxon>
        <taxon>Chloroflexota</taxon>
        <taxon>Ardenticatenia</taxon>
        <taxon>Candidatus Promineifilales</taxon>
        <taxon>Candidatus Promineifilaceae</taxon>
        <taxon>Candidatus Promineifilum</taxon>
    </lineage>
</organism>
<dbReference type="EMBL" id="LN890655">
    <property type="protein sequence ID" value="CUS04010.2"/>
    <property type="molecule type" value="Genomic_DNA"/>
</dbReference>
<feature type="domain" description="Glucose/Sorbosone dehydrogenase" evidence="1">
    <location>
        <begin position="76"/>
        <end position="397"/>
    </location>
</feature>
<dbReference type="PANTHER" id="PTHR19328">
    <property type="entry name" value="HEDGEHOG-INTERACTING PROTEIN"/>
    <property type="match status" value="1"/>
</dbReference>
<name>A0A160T5L0_9CHLR</name>
<dbReference type="PANTHER" id="PTHR19328:SF75">
    <property type="entry name" value="ALDOSE SUGAR DEHYDROGENASE YLII"/>
    <property type="match status" value="1"/>
</dbReference>
<evidence type="ECO:0000259" key="1">
    <source>
        <dbReference type="Pfam" id="PF07995"/>
    </source>
</evidence>
<dbReference type="SUPFAM" id="SSF50952">
    <property type="entry name" value="Soluble quinoprotein glucose dehydrogenase"/>
    <property type="match status" value="1"/>
</dbReference>